<dbReference type="SUPFAM" id="SSF56300">
    <property type="entry name" value="Metallo-dependent phosphatases"/>
    <property type="match status" value="1"/>
</dbReference>
<gene>
    <name evidence="2" type="ORF">PZA18_05745</name>
</gene>
<name>A0ABT7DUQ1_9NEIS</name>
<protein>
    <recommendedName>
        <fullName evidence="4">Calcineurin-like phosphoesterase domain-containing protein</fullName>
    </recommendedName>
</protein>
<dbReference type="EMBL" id="JARRAF010000005">
    <property type="protein sequence ID" value="MDK2123549.1"/>
    <property type="molecule type" value="Genomic_DNA"/>
</dbReference>
<organism evidence="2 3">
    <name type="scientific">Parachitinimonas caeni</name>
    <dbReference type="NCBI Taxonomy" id="3031301"/>
    <lineage>
        <taxon>Bacteria</taxon>
        <taxon>Pseudomonadati</taxon>
        <taxon>Pseudomonadota</taxon>
        <taxon>Betaproteobacteria</taxon>
        <taxon>Neisseriales</taxon>
        <taxon>Chitinibacteraceae</taxon>
        <taxon>Parachitinimonas</taxon>
    </lineage>
</organism>
<proteinExistence type="predicted"/>
<evidence type="ECO:0000313" key="3">
    <source>
        <dbReference type="Proteomes" id="UP001172778"/>
    </source>
</evidence>
<dbReference type="InterPro" id="IPR029052">
    <property type="entry name" value="Metallo-depent_PP-like"/>
</dbReference>
<evidence type="ECO:0000313" key="2">
    <source>
        <dbReference type="EMBL" id="MDK2123549.1"/>
    </source>
</evidence>
<evidence type="ECO:0008006" key="4">
    <source>
        <dbReference type="Google" id="ProtNLM"/>
    </source>
</evidence>
<keyword evidence="3" id="KW-1185">Reference proteome</keyword>
<keyword evidence="1" id="KW-0732">Signal</keyword>
<feature type="chain" id="PRO_5046626999" description="Calcineurin-like phosphoesterase domain-containing protein" evidence="1">
    <location>
        <begin position="25"/>
        <end position="322"/>
    </location>
</feature>
<sequence length="322" mass="35836">MMSLSRSRLLATVSAGLLSSSVLAAPFSFVAIGDMPYKIPEAYVGFDALIKGINRVKPAFSVHIGDIKSGSSPCTDENFQKVLEMFGSFEQPLVYTPGDNEWTDCHHEKAGKFDPIERLAKIRSLFFAQSESLGKRRMPLKHQSDDPKYAAFVENTRWQRDGVVFATLHVVGSNNNLQRNAAAINEYLERNAANLAWLEAAFAEADKARALVLFMQADPWFDKDDAEDQRSGFSDTIRALRSKAAAFGKPVLIVHGDSHIFRVDQPLMANNGRPLDNVLRLEVFGEGNMHAVQVMVDPDDTLNPFSFKPMLIRENLNQSTAK</sequence>
<accession>A0ABT7DUQ1</accession>
<reference evidence="2" key="1">
    <citation type="submission" date="2023-03" db="EMBL/GenBank/DDBJ databases">
        <title>Chitinimonas shenzhenensis gen. nov., sp. nov., a novel member of family Burkholderiaceae isolated from activated sludge collected in Shen Zhen, China.</title>
        <authorList>
            <person name="Wang X."/>
        </authorList>
    </citation>
    <scope>NUCLEOTIDE SEQUENCE</scope>
    <source>
        <strain evidence="2">DQS-5</strain>
    </source>
</reference>
<dbReference type="Proteomes" id="UP001172778">
    <property type="component" value="Unassembled WGS sequence"/>
</dbReference>
<evidence type="ECO:0000256" key="1">
    <source>
        <dbReference type="SAM" id="SignalP"/>
    </source>
</evidence>
<comment type="caution">
    <text evidence="2">The sequence shown here is derived from an EMBL/GenBank/DDBJ whole genome shotgun (WGS) entry which is preliminary data.</text>
</comment>
<dbReference type="Gene3D" id="3.60.21.10">
    <property type="match status" value="1"/>
</dbReference>
<feature type="signal peptide" evidence="1">
    <location>
        <begin position="1"/>
        <end position="24"/>
    </location>
</feature>
<dbReference type="RefSeq" id="WP_284099849.1">
    <property type="nucleotide sequence ID" value="NZ_JARRAF010000005.1"/>
</dbReference>